<accession>A0AAE1A4T5</accession>
<dbReference type="Proteomes" id="UP001283361">
    <property type="component" value="Unassembled WGS sequence"/>
</dbReference>
<evidence type="ECO:0000313" key="1">
    <source>
        <dbReference type="EMBL" id="KAK3781298.1"/>
    </source>
</evidence>
<comment type="caution">
    <text evidence="1">The sequence shown here is derived from an EMBL/GenBank/DDBJ whole genome shotgun (WGS) entry which is preliminary data.</text>
</comment>
<reference evidence="1" key="1">
    <citation type="journal article" date="2023" name="G3 (Bethesda)">
        <title>A reference genome for the long-term kleptoplast-retaining sea slug Elysia crispata morphotype clarki.</title>
        <authorList>
            <person name="Eastman K.E."/>
            <person name="Pendleton A.L."/>
            <person name="Shaikh M.A."/>
            <person name="Suttiyut T."/>
            <person name="Ogas R."/>
            <person name="Tomko P."/>
            <person name="Gavelis G."/>
            <person name="Widhalm J.R."/>
            <person name="Wisecaver J.H."/>
        </authorList>
    </citation>
    <scope>NUCLEOTIDE SEQUENCE</scope>
    <source>
        <strain evidence="1">ECLA1</strain>
    </source>
</reference>
<keyword evidence="2" id="KW-1185">Reference proteome</keyword>
<dbReference type="EMBL" id="JAWDGP010002625">
    <property type="protein sequence ID" value="KAK3781298.1"/>
    <property type="molecule type" value="Genomic_DNA"/>
</dbReference>
<sequence length="176" mass="20141">MKIARKSELGWTTIVEQRDIWISPRGERVLKKFGNVAGDISEAYLQVVLSTLDATTYGIFMCTVIGYDSFNDFVSSKTLELNIQESEIPTKYLLDMAIELQHQLDRLKEETKTNNIEVQTATKDLQQSMSEFFKNQSALQNRLDNVQTNLSMVGNTERYVTSENPRVGNISQQYDQ</sequence>
<name>A0AAE1A4T5_9GAST</name>
<protein>
    <submittedName>
        <fullName evidence="1">Uncharacterized protein</fullName>
    </submittedName>
</protein>
<dbReference type="AlphaFoldDB" id="A0AAE1A4T5"/>
<evidence type="ECO:0000313" key="2">
    <source>
        <dbReference type="Proteomes" id="UP001283361"/>
    </source>
</evidence>
<gene>
    <name evidence="1" type="ORF">RRG08_053194</name>
</gene>
<proteinExistence type="predicted"/>
<organism evidence="1 2">
    <name type="scientific">Elysia crispata</name>
    <name type="common">lettuce slug</name>
    <dbReference type="NCBI Taxonomy" id="231223"/>
    <lineage>
        <taxon>Eukaryota</taxon>
        <taxon>Metazoa</taxon>
        <taxon>Spiralia</taxon>
        <taxon>Lophotrochozoa</taxon>
        <taxon>Mollusca</taxon>
        <taxon>Gastropoda</taxon>
        <taxon>Heterobranchia</taxon>
        <taxon>Euthyneura</taxon>
        <taxon>Panpulmonata</taxon>
        <taxon>Sacoglossa</taxon>
        <taxon>Placobranchoidea</taxon>
        <taxon>Plakobranchidae</taxon>
        <taxon>Elysia</taxon>
    </lineage>
</organism>